<feature type="domain" description="Root UVB sensitive protein C-terminal" evidence="8">
    <location>
        <begin position="298"/>
        <end position="465"/>
    </location>
</feature>
<dbReference type="Pfam" id="PF04884">
    <property type="entry name" value="UVB_sens_prot"/>
    <property type="match status" value="1"/>
</dbReference>
<feature type="transmembrane region" description="Helical" evidence="6">
    <location>
        <begin position="229"/>
        <end position="246"/>
    </location>
</feature>
<evidence type="ECO:0000313" key="9">
    <source>
        <dbReference type="EMBL" id="ODN06341.1"/>
    </source>
</evidence>
<evidence type="ECO:0000259" key="7">
    <source>
        <dbReference type="Pfam" id="PF04884"/>
    </source>
</evidence>
<comment type="subcellular location">
    <subcellularLocation>
        <location evidence="1">Membrane</location>
    </subcellularLocation>
</comment>
<dbReference type="InterPro" id="IPR006968">
    <property type="entry name" value="RUS_fam"/>
</dbReference>
<organism evidence="9 10">
    <name type="scientific">Orchesella cincta</name>
    <name type="common">Springtail</name>
    <name type="synonym">Podura cincta</name>
    <dbReference type="NCBI Taxonomy" id="48709"/>
    <lineage>
        <taxon>Eukaryota</taxon>
        <taxon>Metazoa</taxon>
        <taxon>Ecdysozoa</taxon>
        <taxon>Arthropoda</taxon>
        <taxon>Hexapoda</taxon>
        <taxon>Collembola</taxon>
        <taxon>Entomobryomorpha</taxon>
        <taxon>Entomobryoidea</taxon>
        <taxon>Orchesellidae</taxon>
        <taxon>Orchesellinae</taxon>
        <taxon>Orchesella</taxon>
    </lineage>
</organism>
<evidence type="ECO:0000256" key="4">
    <source>
        <dbReference type="ARBA" id="ARBA00022989"/>
    </source>
</evidence>
<keyword evidence="3 6" id="KW-0812">Transmembrane</keyword>
<evidence type="ECO:0000256" key="2">
    <source>
        <dbReference type="ARBA" id="ARBA00007558"/>
    </source>
</evidence>
<protein>
    <submittedName>
        <fullName evidence="9">RUS1 family protein C16orf58</fullName>
    </submittedName>
</protein>
<dbReference type="InterPro" id="IPR055412">
    <property type="entry name" value="UVB_sens_C"/>
</dbReference>
<feature type="transmembrane region" description="Helical" evidence="6">
    <location>
        <begin position="252"/>
        <end position="272"/>
    </location>
</feature>
<dbReference type="PANTHER" id="PTHR12770:SF31">
    <property type="entry name" value="RUS FAMILY MEMBER 1"/>
    <property type="match status" value="1"/>
</dbReference>
<gene>
    <name evidence="9" type="ORF">Ocin01_00370</name>
</gene>
<evidence type="ECO:0000256" key="6">
    <source>
        <dbReference type="SAM" id="Phobius"/>
    </source>
</evidence>
<comment type="caution">
    <text evidence="9">The sequence shown here is derived from an EMBL/GenBank/DDBJ whole genome shotgun (WGS) entry which is preliminary data.</text>
</comment>
<dbReference type="EMBL" id="LJIJ01000007">
    <property type="protein sequence ID" value="ODN06341.1"/>
    <property type="molecule type" value="Genomic_DNA"/>
</dbReference>
<keyword evidence="5 6" id="KW-0472">Membrane</keyword>
<keyword evidence="4 6" id="KW-1133">Transmembrane helix</keyword>
<evidence type="ECO:0000256" key="5">
    <source>
        <dbReference type="ARBA" id="ARBA00023136"/>
    </source>
</evidence>
<dbReference type="Pfam" id="PF24160">
    <property type="entry name" value="UVB_sens_C"/>
    <property type="match status" value="1"/>
</dbReference>
<comment type="similarity">
    <text evidence="2">Belongs to the RUS1 family.</text>
</comment>
<reference evidence="9 10" key="1">
    <citation type="journal article" date="2016" name="Genome Biol. Evol.">
        <title>Gene Family Evolution Reflects Adaptation to Soil Environmental Stressors in the Genome of the Collembolan Orchesella cincta.</title>
        <authorList>
            <person name="Faddeeva-Vakhrusheva A."/>
            <person name="Derks M.F."/>
            <person name="Anvar S.Y."/>
            <person name="Agamennone V."/>
            <person name="Suring W."/>
            <person name="Smit S."/>
            <person name="van Straalen N.M."/>
            <person name="Roelofs D."/>
        </authorList>
    </citation>
    <scope>NUCLEOTIDE SEQUENCE [LARGE SCALE GENOMIC DNA]</scope>
    <source>
        <tissue evidence="9">Mixed pool</tissue>
    </source>
</reference>
<evidence type="ECO:0000313" key="10">
    <source>
        <dbReference type="Proteomes" id="UP000094527"/>
    </source>
</evidence>
<dbReference type="InterPro" id="IPR054549">
    <property type="entry name" value="UVB_sens_RUS_dom"/>
</dbReference>
<accession>A0A1D2NM68</accession>
<name>A0A1D2NM68_ORCCI</name>
<evidence type="ECO:0000256" key="3">
    <source>
        <dbReference type="ARBA" id="ARBA00022692"/>
    </source>
</evidence>
<dbReference type="AlphaFoldDB" id="A0A1D2NM68"/>
<dbReference type="GO" id="GO:0016020">
    <property type="term" value="C:membrane"/>
    <property type="evidence" value="ECO:0007669"/>
    <property type="project" value="UniProtKB-SubCell"/>
</dbReference>
<dbReference type="OMA" id="FMAHIAE"/>
<feature type="domain" description="Protein root UVB sensitive/RUS" evidence="7">
    <location>
        <begin position="57"/>
        <end position="294"/>
    </location>
</feature>
<keyword evidence="10" id="KW-1185">Reference proteome</keyword>
<sequence length="468" mass="51853">MAKSILYSETRGAFSNIRHYAVNTDDPKKLVIAECDPDEGQPSTKAGFDRSCHNRRNLQNVKLALRQIFLPHGYPESVSRDYVPYQIWDTVQAFASSITGALATEAVMKGVGVGNEAATPLAAALTWILKNGSGHIGQIAFTWAKGTSLDFDCKKWRLFADALNDLASFIDLLAPLFPTDMIMVVLCTSSVARALVGVAGSATRAAVTQHQARTNNMADVSAKDGSQETLVNLVALVTSLILLPIVSGNTLAVWTLFLLFTILHLFGNYNAVKSLQLETLNKSRLLLCLQDYLNVGNISTVKQINTKESVYLGLGIESQDVCGFKIKMGVPLKQPLGHEQLRPMYIEQLISTFKSKAFIILPVLENETIYVTLHENIKPIEIIEAYVRSVFSGMVISQIRTKDKSDSPVRLSLSSIAGGIGDACSVNPMDRMITKEWENFYRLATMRGFVFDRHLLETDDWRAKWLHY</sequence>
<proteinExistence type="inferred from homology"/>
<evidence type="ECO:0000256" key="1">
    <source>
        <dbReference type="ARBA" id="ARBA00004370"/>
    </source>
</evidence>
<dbReference type="Proteomes" id="UP000094527">
    <property type="component" value="Unassembled WGS sequence"/>
</dbReference>
<evidence type="ECO:0000259" key="8">
    <source>
        <dbReference type="Pfam" id="PF24160"/>
    </source>
</evidence>
<dbReference type="PANTHER" id="PTHR12770">
    <property type="entry name" value="RUS1 FAMILY PROTEIN C16ORF58"/>
    <property type="match status" value="1"/>
</dbReference>
<dbReference type="OrthoDB" id="364779at2759"/>